<dbReference type="OrthoDB" id="7916728at2"/>
<gene>
    <name evidence="1" type="ORF">ATL17_1573</name>
</gene>
<dbReference type="EMBL" id="SNYR01000002">
    <property type="protein sequence ID" value="TDQ63567.1"/>
    <property type="molecule type" value="Genomic_DNA"/>
</dbReference>
<sequence>MSTNDDNKVYSIRLPNDLILLIDEFRRDQDDLPSRSEAIRRILNDYFISTGKTPFEDDADFS</sequence>
<organism evidence="1 2">
    <name type="scientific">Maritalea mobilis</name>
    <dbReference type="NCBI Taxonomy" id="483324"/>
    <lineage>
        <taxon>Bacteria</taxon>
        <taxon>Pseudomonadati</taxon>
        <taxon>Pseudomonadota</taxon>
        <taxon>Alphaproteobacteria</taxon>
        <taxon>Hyphomicrobiales</taxon>
        <taxon>Devosiaceae</taxon>
        <taxon>Maritalea</taxon>
    </lineage>
</organism>
<accession>A0A4R6VKF9</accession>
<dbReference type="RefSeq" id="WP_133572245.1">
    <property type="nucleotide sequence ID" value="NZ_SNYR01000002.1"/>
</dbReference>
<evidence type="ECO:0000313" key="2">
    <source>
        <dbReference type="Proteomes" id="UP000295391"/>
    </source>
</evidence>
<dbReference type="Proteomes" id="UP000295391">
    <property type="component" value="Unassembled WGS sequence"/>
</dbReference>
<name>A0A4R6VKF9_9HYPH</name>
<dbReference type="AlphaFoldDB" id="A0A4R6VKF9"/>
<reference evidence="1 2" key="1">
    <citation type="submission" date="2019-03" db="EMBL/GenBank/DDBJ databases">
        <title>Genomic Encyclopedia of Type Strains, Phase III (KMG-III): the genomes of soil and plant-associated and newly described type strains.</title>
        <authorList>
            <person name="Whitman W."/>
        </authorList>
    </citation>
    <scope>NUCLEOTIDE SEQUENCE [LARGE SCALE GENOMIC DNA]</scope>
    <source>
        <strain evidence="1 2">CGMCC 1.7002</strain>
    </source>
</reference>
<evidence type="ECO:0000313" key="1">
    <source>
        <dbReference type="EMBL" id="TDQ63567.1"/>
    </source>
</evidence>
<dbReference type="GO" id="GO:0006355">
    <property type="term" value="P:regulation of DNA-templated transcription"/>
    <property type="evidence" value="ECO:0007669"/>
    <property type="project" value="InterPro"/>
</dbReference>
<proteinExistence type="predicted"/>
<protein>
    <submittedName>
        <fullName evidence="1">Ribbon-helix-helix CopG family protein</fullName>
    </submittedName>
</protein>
<keyword evidence="2" id="KW-1185">Reference proteome</keyword>
<comment type="caution">
    <text evidence="1">The sequence shown here is derived from an EMBL/GenBank/DDBJ whole genome shotgun (WGS) entry which is preliminary data.</text>
</comment>